<dbReference type="Pfam" id="PF01835">
    <property type="entry name" value="MG2"/>
    <property type="match status" value="1"/>
</dbReference>
<protein>
    <recommendedName>
        <fullName evidence="9">Alpha-2-macroglobulin domain-containing protein</fullName>
    </recommendedName>
</protein>
<dbReference type="Gene3D" id="1.50.10.20">
    <property type="match status" value="1"/>
</dbReference>
<name>A0A9N9S500_9DIPT</name>
<dbReference type="InterPro" id="IPR008930">
    <property type="entry name" value="Terpenoid_cyclase/PrenylTrfase"/>
</dbReference>
<dbReference type="Pfam" id="PF07703">
    <property type="entry name" value="A2M_BRD"/>
    <property type="match status" value="1"/>
</dbReference>
<evidence type="ECO:0000256" key="2">
    <source>
        <dbReference type="ARBA" id="ARBA00022966"/>
    </source>
</evidence>
<dbReference type="Gene3D" id="2.20.130.20">
    <property type="match status" value="1"/>
</dbReference>
<dbReference type="EMBL" id="OU895880">
    <property type="protein sequence ID" value="CAG9810147.1"/>
    <property type="molecule type" value="Genomic_DNA"/>
</dbReference>
<dbReference type="InterPro" id="IPR011626">
    <property type="entry name" value="Alpha-macroglobulin_TED"/>
</dbReference>
<reference evidence="7" key="1">
    <citation type="submission" date="2022-01" db="EMBL/GenBank/DDBJ databases">
        <authorList>
            <person name="King R."/>
        </authorList>
    </citation>
    <scope>NUCLEOTIDE SEQUENCE</scope>
</reference>
<dbReference type="InterPro" id="IPR002890">
    <property type="entry name" value="MG2"/>
</dbReference>
<dbReference type="GO" id="GO:0005615">
    <property type="term" value="C:extracellular space"/>
    <property type="evidence" value="ECO:0007669"/>
    <property type="project" value="InterPro"/>
</dbReference>
<proteinExistence type="predicted"/>
<feature type="domain" description="Alpha-2-macroglobulin" evidence="6">
    <location>
        <begin position="667"/>
        <end position="756"/>
    </location>
</feature>
<dbReference type="InterPro" id="IPR001599">
    <property type="entry name" value="Macroglobln_a2"/>
</dbReference>
<dbReference type="SUPFAM" id="SSF48239">
    <property type="entry name" value="Terpenoid cyclases/Protein prenyltransferases"/>
    <property type="match status" value="1"/>
</dbReference>
<dbReference type="InterPro" id="IPR013783">
    <property type="entry name" value="Ig-like_fold"/>
</dbReference>
<organism evidence="7 8">
    <name type="scientific">Chironomus riparius</name>
    <dbReference type="NCBI Taxonomy" id="315576"/>
    <lineage>
        <taxon>Eukaryota</taxon>
        <taxon>Metazoa</taxon>
        <taxon>Ecdysozoa</taxon>
        <taxon>Arthropoda</taxon>
        <taxon>Hexapoda</taxon>
        <taxon>Insecta</taxon>
        <taxon>Pterygota</taxon>
        <taxon>Neoptera</taxon>
        <taxon>Endopterygota</taxon>
        <taxon>Diptera</taxon>
        <taxon>Nematocera</taxon>
        <taxon>Chironomoidea</taxon>
        <taxon>Chironomidae</taxon>
        <taxon>Chironominae</taxon>
        <taxon>Chironomus</taxon>
    </lineage>
</organism>
<evidence type="ECO:0000256" key="1">
    <source>
        <dbReference type="ARBA" id="ARBA00022729"/>
    </source>
</evidence>
<evidence type="ECO:0000313" key="7">
    <source>
        <dbReference type="EMBL" id="CAG9810147.1"/>
    </source>
</evidence>
<sequence>MPGIPGYQASGWLHNSFLRTRIETGYGAGYIRSLDVLESLQCAELEVGLDSTINCSETLSLIGSRLLSNDVDSNVFISATGLNGDSSIKVTFKAGNNSIDLETYKEHYGNLFESLKLPILENSDYDTYDLTISHTSTGNYVTKQQTVKLYNPSRRPNIVIQTDKLVYNVDDEIKFRALILTQNLTPFSYTTMDVIIKDSSDKIVAQFDNEQKSKFGDFTNSLKIAKKPNLGKWTIEVVVDGVEKTKVFEVRDDSGIHMELNANKFVAYSTRIVELRLNIKSSDNSFSGIAKVSASGRQTGKNRELFNKLVKSVDVKSGQNVISIDLANDMDLNVPNTDIDMKFVVDVIENQTKKTSTVTTDVKLMHKDSRVFEIIRDQNFRPGFEFPIKIRVKNFDGTLDQSYDNIIISIKSFRDDNSELPPDSFNKQVYDGEVNFKLSTNKEAKRIEMNLQFRQTVWTEEIKALASLHDEYMQLTANSNNKNIGDIIDFQAMTSAFEMETLHVMVIGPHGIVVNEDYSDAQGKDIFNFSLPITADMQPIANIIAYYIKGDGAIIYDGYALETGSSIENSLKINTAMTAKPNDELEIQIISENDAKVFLAATSGDLDLNKIISTNIHKSIKFNDLSQYQFGQYNAFVLEPLTSDEKNDELIESKKDIEAVDQLFSDTWFFEDVDGHEDVMLKKRIPNSSKTWHIFGFSMHPTNGFSLASTTPKITVNSDFIAKIHGPEQIRRGEIVKIEYNAINNLQKAVDANVTVTITNGKILNEKIRNNCYSFKESRRGSSSEKTDVLTIPAKSTSESKAIYIQPNDFKPIEVILQISTQGHSDVLRKTIAVALDSQTLTKSQTFTKNNDVLKNVMMSLDKTFATQMELDDDKIYKFTASIIKYKYLEKVSKNSSKIANILKEMKLEYQELLRILKNLTKPDAKSNLKLIAYIADALLDAREIITIDEKAIIDSLDYLARKQNYDGYFPYNSDVDSRRDIGSQGFQIQTQTALIILPFLKDQQLKTQYQSLVTKAIKKLTDSQSEASNDYEKVIIANALSQNGDRNVLTKFTLKHNYQISSFLKHKPMFVEIVSYLITLKSSDADNELKWLLNEMNMNNGFYSPYDAILATKALIKASDNIDLNKIRLNANNVSQTLPESFKVTPSIVKDSNDLIEMSIYAIYKTKNSKQIYTNLVVMEIELPSGYRYHSHETMTHIKTKTIDGMILDGVENLVGYADEPDDYLQTIGDYLIKSLYKEPQVPYFDEFGAEFHQLSCQEIEEELNILFDVSKYFVMKAVRNEETIKMLKNLISDMAKIGYNNYDLISNVVDTIADNYAAQNHVFMMIEDLDDEIKEDIETIAKYCRNWDYKAIEEPVEGADDGLLDILMDNGQDLLELIGIKAAEGLEVEEPPELLVFKENVDPEGLEKEAEPVETQEYAAFEEFEEPEDPNFNKTIDNLLPIVINLVIEPESPKIDDNQPRNAATEEILDFLAENPEVVELLLEEIKPEKENEVVDQVEFLENAEDDKKVIKAENLEFKNFEDEVQLNDFMMKTQLETDGSAEDSESKDLNSEDFKLEESERKNINEKGIIMKVPYPDEEVDKIDQVNDNEADDAAMAPKYVENPGVVHEPENFKIIFPIKNVKIEPIDDINDEIFEKDLENEELMMMEPEIGENLVLENQKIEKESDLVEKEIDEDFNFIKDSDLKFDEGFKLQKELNLKENDQIDDKFAEKNYQTAENDKIYSEYSDEDLSTQPHNEDKQDDSKEFVDFKADDLYEESEDFQEKDSNFENFLKIPENFWEVPFGFWQSFQNFMQRMTSSSSKKFDEAIDTDETDTYEHLNQNSRITKNDNLEELSNIKTNSTILLKIDENGSANEDLELTVDLNDSNKVNLNEEFPEDENLVLSDKTADEAIKVEIFNDEELTKNGEIFNQKIDQEEQDTNDEQFGIDDEIESEIKKNQEKSIKDSTFDKTGDLKDVEFEEIFDNRIQQDHEDSEELMPIDNQIDENEVDEIDKEFIDEEFEGEDIDDEILTEEEINQIVNKKPEINFKRFDDAELDLNNNPKIRKSIAKSKDNEEENESQIDKIEERMKKTKEQQIQEFKELMEANEIKKNQTSYEY</sequence>
<dbReference type="Gene3D" id="6.20.50.160">
    <property type="match status" value="1"/>
</dbReference>
<evidence type="ECO:0000313" key="8">
    <source>
        <dbReference type="Proteomes" id="UP001153620"/>
    </source>
</evidence>
<dbReference type="SMART" id="SM01359">
    <property type="entry name" value="A2M_N_2"/>
    <property type="match status" value="1"/>
</dbReference>
<feature type="domain" description="Alpha-2-macroglobulin bait region" evidence="5">
    <location>
        <begin position="473"/>
        <end position="608"/>
    </location>
</feature>
<dbReference type="PANTHER" id="PTHR11412">
    <property type="entry name" value="MACROGLOBULIN / COMPLEMENT"/>
    <property type="match status" value="1"/>
</dbReference>
<feature type="coiled-coil region" evidence="3">
    <location>
        <begin position="2052"/>
        <end position="2097"/>
    </location>
</feature>
<dbReference type="Proteomes" id="UP001153620">
    <property type="component" value="Chromosome 4"/>
</dbReference>
<dbReference type="Pfam" id="PF07678">
    <property type="entry name" value="TED_complement"/>
    <property type="match status" value="1"/>
</dbReference>
<dbReference type="SMART" id="SM01360">
    <property type="entry name" value="A2M"/>
    <property type="match status" value="1"/>
</dbReference>
<dbReference type="GO" id="GO:0004866">
    <property type="term" value="F:endopeptidase inhibitor activity"/>
    <property type="evidence" value="ECO:0007669"/>
    <property type="project" value="InterPro"/>
</dbReference>
<feature type="compositionally biased region" description="Basic and acidic residues" evidence="4">
    <location>
        <begin position="1739"/>
        <end position="1748"/>
    </location>
</feature>
<evidence type="ECO:0000256" key="4">
    <source>
        <dbReference type="SAM" id="MobiDB-lite"/>
    </source>
</evidence>
<dbReference type="InterPro" id="IPR050473">
    <property type="entry name" value="A2M/Complement_sys"/>
</dbReference>
<dbReference type="Pfam" id="PF00207">
    <property type="entry name" value="A2M"/>
    <property type="match status" value="1"/>
</dbReference>
<feature type="region of interest" description="Disordered" evidence="4">
    <location>
        <begin position="1723"/>
        <end position="1748"/>
    </location>
</feature>
<accession>A0A9N9S500</accession>
<dbReference type="PANTHER" id="PTHR11412:SF136">
    <property type="entry name" value="CD109 ANTIGEN"/>
    <property type="match status" value="1"/>
</dbReference>
<dbReference type="Gene3D" id="2.60.40.1940">
    <property type="match status" value="1"/>
</dbReference>
<dbReference type="Gene3D" id="2.60.40.10">
    <property type="entry name" value="Immunoglobulins"/>
    <property type="match status" value="2"/>
</dbReference>
<evidence type="ECO:0008006" key="9">
    <source>
        <dbReference type="Google" id="ProtNLM"/>
    </source>
</evidence>
<keyword evidence="2" id="KW-0882">Thioester bond</keyword>
<dbReference type="InterPro" id="IPR011625">
    <property type="entry name" value="A2M_N_BRD"/>
</dbReference>
<reference evidence="7" key="2">
    <citation type="submission" date="2022-10" db="EMBL/GenBank/DDBJ databases">
        <authorList>
            <consortium name="ENA_rothamsted_submissions"/>
            <consortium name="culmorum"/>
            <person name="King R."/>
        </authorList>
    </citation>
    <scope>NUCLEOTIDE SEQUENCE</scope>
</reference>
<gene>
    <name evidence="7" type="ORF">CHIRRI_LOCUS12964</name>
</gene>
<evidence type="ECO:0000256" key="3">
    <source>
        <dbReference type="SAM" id="Coils"/>
    </source>
</evidence>
<dbReference type="OrthoDB" id="9998011at2759"/>
<evidence type="ECO:0000259" key="6">
    <source>
        <dbReference type="SMART" id="SM01360"/>
    </source>
</evidence>
<evidence type="ECO:0000259" key="5">
    <source>
        <dbReference type="SMART" id="SM01359"/>
    </source>
</evidence>
<keyword evidence="1" id="KW-0732">Signal</keyword>
<keyword evidence="3" id="KW-0175">Coiled coil</keyword>
<dbReference type="Gene3D" id="2.60.40.1930">
    <property type="match status" value="3"/>
</dbReference>
<keyword evidence="8" id="KW-1185">Reference proteome</keyword>